<feature type="transmembrane region" description="Helical" evidence="2">
    <location>
        <begin position="173"/>
        <end position="198"/>
    </location>
</feature>
<feature type="region of interest" description="Disordered" evidence="1">
    <location>
        <begin position="237"/>
        <end position="258"/>
    </location>
</feature>
<evidence type="ECO:0000313" key="4">
    <source>
        <dbReference type="Proteomes" id="UP001595960"/>
    </source>
</evidence>
<keyword evidence="4" id="KW-1185">Reference proteome</keyword>
<feature type="region of interest" description="Disordered" evidence="1">
    <location>
        <begin position="278"/>
        <end position="343"/>
    </location>
</feature>
<protein>
    <submittedName>
        <fullName evidence="3">Uncharacterized protein</fullName>
    </submittedName>
</protein>
<gene>
    <name evidence="3" type="ORF">ACFPER_00690</name>
</gene>
<keyword evidence="2" id="KW-1133">Transmembrane helix</keyword>
<feature type="transmembrane region" description="Helical" evidence="2">
    <location>
        <begin position="131"/>
        <end position="153"/>
    </location>
</feature>
<feature type="transmembrane region" description="Helical" evidence="2">
    <location>
        <begin position="72"/>
        <end position="91"/>
    </location>
</feature>
<evidence type="ECO:0000256" key="1">
    <source>
        <dbReference type="SAM" id="MobiDB-lite"/>
    </source>
</evidence>
<dbReference type="Proteomes" id="UP001595960">
    <property type="component" value="Unassembled WGS sequence"/>
</dbReference>
<feature type="transmembrane region" description="Helical" evidence="2">
    <location>
        <begin position="43"/>
        <end position="65"/>
    </location>
</feature>
<feature type="compositionally biased region" description="Low complexity" evidence="1">
    <location>
        <begin position="278"/>
        <end position="313"/>
    </location>
</feature>
<organism evidence="3 4">
    <name type="scientific">Agromyces aurantiacus</name>
    <dbReference type="NCBI Taxonomy" id="165814"/>
    <lineage>
        <taxon>Bacteria</taxon>
        <taxon>Bacillati</taxon>
        <taxon>Actinomycetota</taxon>
        <taxon>Actinomycetes</taxon>
        <taxon>Micrococcales</taxon>
        <taxon>Microbacteriaceae</taxon>
        <taxon>Agromyces</taxon>
    </lineage>
</organism>
<keyword evidence="2" id="KW-0472">Membrane</keyword>
<keyword evidence="2" id="KW-0812">Transmembrane</keyword>
<dbReference type="EMBL" id="JBHSJC010000001">
    <property type="protein sequence ID" value="MFC4827287.1"/>
    <property type="molecule type" value="Genomic_DNA"/>
</dbReference>
<sequence>MAAGRRRRIARRTAIIATVVVLSLAMEISGFLATPADLRPEVSYTTLHAAVPIVFAACAGIAWAIGPNDVPARLMIAFVVMWIPQSFYQVIEQVGWLWPILRGIDLTWAVIAGILVLVYPRGWLGDRFDRFIATTALVASLVNFLAVLALAGTDAVPCDCVPNPYRIAEAPGLFALIDTGYRIVGGALALAIAVRLLVRWVRGSVPARTVAFLMPVALMAWATTLAVQAVGYAAGAPPTWSSTRCRSSRWPRCPSASSRASRTRATCGRAWPTSCASRARAPTAASGPSRSRARSATTACASTGGTRSAAGTSMPRGSPSTRRRPVGATASSPSRRRADCRSR</sequence>
<accession>A0ABV9R1H9</accession>
<proteinExistence type="predicted"/>
<feature type="transmembrane region" description="Helical" evidence="2">
    <location>
        <begin position="97"/>
        <end position="119"/>
    </location>
</feature>
<reference evidence="4" key="1">
    <citation type="journal article" date="2019" name="Int. J. Syst. Evol. Microbiol.">
        <title>The Global Catalogue of Microorganisms (GCM) 10K type strain sequencing project: providing services to taxonomists for standard genome sequencing and annotation.</title>
        <authorList>
            <consortium name="The Broad Institute Genomics Platform"/>
            <consortium name="The Broad Institute Genome Sequencing Center for Infectious Disease"/>
            <person name="Wu L."/>
            <person name="Ma J."/>
        </authorList>
    </citation>
    <scope>NUCLEOTIDE SEQUENCE [LARGE SCALE GENOMIC DNA]</scope>
    <source>
        <strain evidence="4">CGMCC 1.12192</strain>
    </source>
</reference>
<evidence type="ECO:0000256" key="2">
    <source>
        <dbReference type="SAM" id="Phobius"/>
    </source>
</evidence>
<name>A0ABV9R1H9_9MICO</name>
<comment type="caution">
    <text evidence="3">The sequence shown here is derived from an EMBL/GenBank/DDBJ whole genome shotgun (WGS) entry which is preliminary data.</text>
</comment>
<dbReference type="RefSeq" id="WP_239562810.1">
    <property type="nucleotide sequence ID" value="NZ_JAFBBW010000001.1"/>
</dbReference>
<feature type="transmembrane region" description="Helical" evidence="2">
    <location>
        <begin position="210"/>
        <end position="234"/>
    </location>
</feature>
<evidence type="ECO:0000313" key="3">
    <source>
        <dbReference type="EMBL" id="MFC4827287.1"/>
    </source>
</evidence>